<feature type="signal peptide" evidence="1">
    <location>
        <begin position="1"/>
        <end position="15"/>
    </location>
</feature>
<dbReference type="Proteomes" id="UP001335648">
    <property type="component" value="Unassembled WGS sequence"/>
</dbReference>
<protein>
    <submittedName>
        <fullName evidence="2">Uncharacterized protein</fullName>
    </submittedName>
</protein>
<dbReference type="EMBL" id="JAULUE010002059">
    <property type="protein sequence ID" value="KAK5886497.1"/>
    <property type="molecule type" value="Genomic_DNA"/>
</dbReference>
<organism evidence="2 3">
    <name type="scientific">Champsocephalus esox</name>
    <name type="common">pike icefish</name>
    <dbReference type="NCBI Taxonomy" id="159716"/>
    <lineage>
        <taxon>Eukaryota</taxon>
        <taxon>Metazoa</taxon>
        <taxon>Chordata</taxon>
        <taxon>Craniata</taxon>
        <taxon>Vertebrata</taxon>
        <taxon>Euteleostomi</taxon>
        <taxon>Actinopterygii</taxon>
        <taxon>Neopterygii</taxon>
        <taxon>Teleostei</taxon>
        <taxon>Neoteleostei</taxon>
        <taxon>Acanthomorphata</taxon>
        <taxon>Eupercaria</taxon>
        <taxon>Perciformes</taxon>
        <taxon>Notothenioidei</taxon>
        <taxon>Channichthyidae</taxon>
        <taxon>Champsocephalus</taxon>
    </lineage>
</organism>
<reference evidence="2 3" key="1">
    <citation type="journal article" date="2023" name="Mol. Biol. Evol.">
        <title>Genomics of Secondarily Temperate Adaptation in the Only Non-Antarctic Icefish.</title>
        <authorList>
            <person name="Rivera-Colon A.G."/>
            <person name="Rayamajhi N."/>
            <person name="Minhas B.F."/>
            <person name="Madrigal G."/>
            <person name="Bilyk K.T."/>
            <person name="Yoon V."/>
            <person name="Hune M."/>
            <person name="Gregory S."/>
            <person name="Cheng C.H.C."/>
            <person name="Catchen J.M."/>
        </authorList>
    </citation>
    <scope>NUCLEOTIDE SEQUENCE [LARGE SCALE GENOMIC DNA]</scope>
    <source>
        <strain evidence="2">JC2023a</strain>
    </source>
</reference>
<proteinExistence type="predicted"/>
<sequence>MPVIVCLSSLLSIMGVPSPVMPFMERLSSMGQRATIYGHWSGYKVVRRDHQAPLVYTLKILPLVLNW</sequence>
<evidence type="ECO:0000313" key="3">
    <source>
        <dbReference type="Proteomes" id="UP001335648"/>
    </source>
</evidence>
<gene>
    <name evidence="2" type="ORF">CesoFtcFv8_017526</name>
</gene>
<evidence type="ECO:0000313" key="2">
    <source>
        <dbReference type="EMBL" id="KAK5886497.1"/>
    </source>
</evidence>
<evidence type="ECO:0000256" key="1">
    <source>
        <dbReference type="SAM" id="SignalP"/>
    </source>
</evidence>
<keyword evidence="1" id="KW-0732">Signal</keyword>
<name>A0AAN8BKG8_9TELE</name>
<accession>A0AAN8BKG8</accession>
<dbReference type="AlphaFoldDB" id="A0AAN8BKG8"/>
<keyword evidence="3" id="KW-1185">Reference proteome</keyword>
<comment type="caution">
    <text evidence="2">The sequence shown here is derived from an EMBL/GenBank/DDBJ whole genome shotgun (WGS) entry which is preliminary data.</text>
</comment>
<feature type="chain" id="PRO_5043007110" evidence="1">
    <location>
        <begin position="16"/>
        <end position="67"/>
    </location>
</feature>